<dbReference type="PANTHER" id="PTHR11113:SF14">
    <property type="entry name" value="N-ACETYLGLUCOSAMINE-6-PHOSPHATE DEACETYLASE"/>
    <property type="match status" value="1"/>
</dbReference>
<dbReference type="GO" id="GO:0006046">
    <property type="term" value="P:N-acetylglucosamine catabolic process"/>
    <property type="evidence" value="ECO:0007669"/>
    <property type="project" value="TreeGrafter"/>
</dbReference>
<dbReference type="GO" id="GO:0008448">
    <property type="term" value="F:N-acetylglucosamine-6-phosphate deacetylase activity"/>
    <property type="evidence" value="ECO:0007669"/>
    <property type="project" value="TreeGrafter"/>
</dbReference>
<evidence type="ECO:0000313" key="3">
    <source>
        <dbReference type="EMBL" id="GLI53809.1"/>
    </source>
</evidence>
<dbReference type="Proteomes" id="UP001144297">
    <property type="component" value="Unassembled WGS sequence"/>
</dbReference>
<protein>
    <submittedName>
        <fullName evidence="3">N-acetylglucosamine-6-phosphate deacetylase</fullName>
    </submittedName>
</protein>
<reference evidence="3" key="1">
    <citation type="submission" date="2022-12" db="EMBL/GenBank/DDBJ databases">
        <title>Reference genome sequencing for broad-spectrum identification of bacterial and archaeal isolates by mass spectrometry.</title>
        <authorList>
            <person name="Sekiguchi Y."/>
            <person name="Tourlousse D.M."/>
        </authorList>
    </citation>
    <scope>NUCLEOTIDE SEQUENCE</scope>
    <source>
        <strain evidence="3">TSL-P1</strain>
    </source>
</reference>
<dbReference type="EMBL" id="BSDX01000001">
    <property type="protein sequence ID" value="GLI53809.1"/>
    <property type="molecule type" value="Genomic_DNA"/>
</dbReference>
<organism evidence="3 4">
    <name type="scientific">Thermodesulfovibrio yellowstonii</name>
    <dbReference type="NCBI Taxonomy" id="28262"/>
    <lineage>
        <taxon>Bacteria</taxon>
        <taxon>Pseudomonadati</taxon>
        <taxon>Nitrospirota</taxon>
        <taxon>Thermodesulfovibrionia</taxon>
        <taxon>Thermodesulfovibrionales</taxon>
        <taxon>Thermodesulfovibrionaceae</taxon>
        <taxon>Thermodesulfovibrio</taxon>
    </lineage>
</organism>
<sequence>MSIFDIHFHGTEKFDVKEVKDYEQILLIAEEYGKKETDGFLLSLYPDSLDKMREKLSIIKKAMENQTDGAKIYGAYLEGPFLNPLKAGALDSNKFLMPDIDKLEELVYGFEDIIKIVTVAPELPGAYKLIERCIELGTVVSMGHSDATYREAEEGFKAGVRLITHLFNAMRGIHHREPGIAGFGLINQEIYIELIGDGKHLSDELLKWIFQVKNPERIILVSDMVKQKKGMQKLQGGSMSLKDVINRLKKLNIDEYKLKLATEKNPEELLRINSL</sequence>
<accession>A0A9W6LKN3</accession>
<evidence type="ECO:0000256" key="2">
    <source>
        <dbReference type="ARBA" id="ARBA00022801"/>
    </source>
</evidence>
<name>A0A9W6LKN3_9BACT</name>
<keyword evidence="4" id="KW-1185">Reference proteome</keyword>
<evidence type="ECO:0000313" key="4">
    <source>
        <dbReference type="Proteomes" id="UP001144297"/>
    </source>
</evidence>
<dbReference type="AlphaFoldDB" id="A0A9W6LKN3"/>
<keyword evidence="2" id="KW-0378">Hydrolase</keyword>
<dbReference type="Gene3D" id="3.20.20.140">
    <property type="entry name" value="Metal-dependent hydrolases"/>
    <property type="match status" value="1"/>
</dbReference>
<dbReference type="SUPFAM" id="SSF51556">
    <property type="entry name" value="Metallo-dependent hydrolases"/>
    <property type="match status" value="1"/>
</dbReference>
<comment type="caution">
    <text evidence="3">The sequence shown here is derived from an EMBL/GenBank/DDBJ whole genome shotgun (WGS) entry which is preliminary data.</text>
</comment>
<dbReference type="InterPro" id="IPR032466">
    <property type="entry name" value="Metal_Hydrolase"/>
</dbReference>
<proteinExistence type="inferred from homology"/>
<dbReference type="PANTHER" id="PTHR11113">
    <property type="entry name" value="N-ACETYLGLUCOSAMINE-6-PHOSPHATE DEACETYLASE"/>
    <property type="match status" value="1"/>
</dbReference>
<comment type="similarity">
    <text evidence="1">Belongs to the metallo-dependent hydrolases superfamily. NagA family.</text>
</comment>
<gene>
    <name evidence="3" type="ORF">TISLANDTSLP1_15020</name>
</gene>
<evidence type="ECO:0000256" key="1">
    <source>
        <dbReference type="ARBA" id="ARBA00010716"/>
    </source>
</evidence>